<gene>
    <name evidence="2" type="ORF">QF025_004599</name>
</gene>
<evidence type="ECO:0008006" key="4">
    <source>
        <dbReference type="Google" id="ProtNLM"/>
    </source>
</evidence>
<organism evidence="2 3">
    <name type="scientific">Paraburkholderia graminis</name>
    <dbReference type="NCBI Taxonomy" id="60548"/>
    <lineage>
        <taxon>Bacteria</taxon>
        <taxon>Pseudomonadati</taxon>
        <taxon>Pseudomonadota</taxon>
        <taxon>Betaproteobacteria</taxon>
        <taxon>Burkholderiales</taxon>
        <taxon>Burkholderiaceae</taxon>
        <taxon>Paraburkholderia</taxon>
    </lineage>
</organism>
<evidence type="ECO:0000256" key="1">
    <source>
        <dbReference type="SAM" id="Phobius"/>
    </source>
</evidence>
<evidence type="ECO:0000313" key="2">
    <source>
        <dbReference type="EMBL" id="MDR6205879.1"/>
    </source>
</evidence>
<proteinExistence type="predicted"/>
<evidence type="ECO:0000313" key="3">
    <source>
        <dbReference type="Proteomes" id="UP001245184"/>
    </source>
</evidence>
<feature type="transmembrane region" description="Helical" evidence="1">
    <location>
        <begin position="149"/>
        <end position="171"/>
    </location>
</feature>
<reference evidence="2 3" key="1">
    <citation type="submission" date="2023-08" db="EMBL/GenBank/DDBJ databases">
        <title>Genome sequencing of plant associated microbes to promote plant fitness in Sorghum bicolor and Oryza sativa.</title>
        <authorList>
            <person name="Coleman-Derr D."/>
        </authorList>
    </citation>
    <scope>NUCLEOTIDE SEQUENCE [LARGE SCALE GENOMIC DNA]</scope>
    <source>
        <strain evidence="2 3">SLBN-33</strain>
    </source>
</reference>
<feature type="transmembrane region" description="Helical" evidence="1">
    <location>
        <begin position="6"/>
        <end position="26"/>
    </location>
</feature>
<comment type="caution">
    <text evidence="2">The sequence shown here is derived from an EMBL/GenBank/DDBJ whole genome shotgun (WGS) entry which is preliminary data.</text>
</comment>
<keyword evidence="1" id="KW-1133">Transmembrane helix</keyword>
<dbReference type="AlphaFoldDB" id="A0ABD5CKM5"/>
<protein>
    <recommendedName>
        <fullName evidence="4">GGDEF domain-containing protein</fullName>
    </recommendedName>
</protein>
<dbReference type="Proteomes" id="UP001245184">
    <property type="component" value="Unassembled WGS sequence"/>
</dbReference>
<keyword evidence="1" id="KW-0472">Membrane</keyword>
<feature type="transmembrane region" description="Helical" evidence="1">
    <location>
        <begin position="38"/>
        <end position="57"/>
    </location>
</feature>
<dbReference type="EMBL" id="JAVIZN010000002">
    <property type="protein sequence ID" value="MDR6205879.1"/>
    <property type="molecule type" value="Genomic_DNA"/>
</dbReference>
<keyword evidence="1" id="KW-0812">Transmembrane</keyword>
<name>A0ABD5CKM5_9BURK</name>
<feature type="transmembrane region" description="Helical" evidence="1">
    <location>
        <begin position="63"/>
        <end position="79"/>
    </location>
</feature>
<dbReference type="RefSeq" id="WP_029966350.1">
    <property type="nucleotide sequence ID" value="NZ_ATXV01000001.1"/>
</dbReference>
<accession>A0ABD5CKM5</accession>
<feature type="transmembrane region" description="Helical" evidence="1">
    <location>
        <begin position="118"/>
        <end position="137"/>
    </location>
</feature>
<feature type="transmembrane region" description="Helical" evidence="1">
    <location>
        <begin position="91"/>
        <end position="112"/>
    </location>
</feature>
<sequence length="268" mass="29113">MRFDVATFTALWLITFLCCALIATVLARMFAQVSAFRFWAAAFYLLAIASACFALHLTWHTDLLLFATAALALQSRILLWAGTRKLFGVPVLWRTTIVVMGAFCVLYGGALLLKLPMLPRAVLLALFFAPYRAATLYEVCRRRRPQLGLARTIVAIGAAIATLSAIVPLMLVLLDRANLALLLGNPQTTSAVYAVVFAGDVLLASGLMVLAFKLLILERDMLATLDRSASQRLAVVRNMRGMTGSNAAHDYLPGADEPTQRCPLPGAV</sequence>
<feature type="transmembrane region" description="Helical" evidence="1">
    <location>
        <begin position="191"/>
        <end position="217"/>
    </location>
</feature>